<accession>A0A2S9IH76</accession>
<dbReference type="Proteomes" id="UP000239181">
    <property type="component" value="Unassembled WGS sequence"/>
</dbReference>
<feature type="signal peptide" evidence="1">
    <location>
        <begin position="1"/>
        <end position="22"/>
    </location>
</feature>
<name>A0A2S9IH76_9GAMM</name>
<dbReference type="InterPro" id="IPR011690">
    <property type="entry name" value="P_starv_induced_PsiF"/>
</dbReference>
<evidence type="ECO:0000256" key="1">
    <source>
        <dbReference type="SAM" id="SignalP"/>
    </source>
</evidence>
<dbReference type="AlphaFoldDB" id="A0A2S9IH76"/>
<evidence type="ECO:0000313" key="3">
    <source>
        <dbReference type="Proteomes" id="UP000239181"/>
    </source>
</evidence>
<keyword evidence="3" id="KW-1185">Reference proteome</keyword>
<keyword evidence="1" id="KW-0732">Signal</keyword>
<evidence type="ECO:0000313" key="2">
    <source>
        <dbReference type="EMBL" id="PRD17141.1"/>
    </source>
</evidence>
<organism evidence="2 3">
    <name type="scientific">Pantoea coffeiphila</name>
    <dbReference type="NCBI Taxonomy" id="1465635"/>
    <lineage>
        <taxon>Bacteria</taxon>
        <taxon>Pseudomonadati</taxon>
        <taxon>Pseudomonadota</taxon>
        <taxon>Gammaproteobacteria</taxon>
        <taxon>Enterobacterales</taxon>
        <taxon>Erwiniaceae</taxon>
        <taxon>Pantoea</taxon>
    </lineage>
</organism>
<dbReference type="OrthoDB" id="8001925at2"/>
<gene>
    <name evidence="2" type="ORF">CQW29_00455</name>
</gene>
<comment type="caution">
    <text evidence="2">The sequence shown here is derived from an EMBL/GenBank/DDBJ whole genome shotgun (WGS) entry which is preliminary data.</text>
</comment>
<dbReference type="RefSeq" id="WP_105590745.1">
    <property type="nucleotide sequence ID" value="NZ_JAFBFW010000002.1"/>
</dbReference>
<sequence>MKMKMTIAILMLSAVAAGYAGAAEKTAQQQKMTVCNQQAGEKALKGDERKAFMSNCLKKDAKAEGMTPQQMKMKTCNADASQKELKGDARKAFMSTCLKKS</sequence>
<feature type="chain" id="PRO_5015430324" evidence="1">
    <location>
        <begin position="23"/>
        <end position="101"/>
    </location>
</feature>
<dbReference type="Pfam" id="PF07769">
    <property type="entry name" value="PsiF_repeat"/>
    <property type="match status" value="2"/>
</dbReference>
<protein>
    <submittedName>
        <fullName evidence="2">Phosphate starvation-inducible protein</fullName>
    </submittedName>
</protein>
<reference evidence="2 3" key="1">
    <citation type="submission" date="2017-10" db="EMBL/GenBank/DDBJ databases">
        <title>Draft genome of two endophytic bacteria isolated from 'guarana' Paullinia cupana (Mart.) Ducke.</title>
        <authorList>
            <person name="Siqueira K.A."/>
            <person name="Liotti R.G."/>
            <person name="Mendes T.A."/>
            <person name="Soares M.A."/>
        </authorList>
    </citation>
    <scope>NUCLEOTIDE SEQUENCE [LARGE SCALE GENOMIC DNA]</scope>
    <source>
        <strain evidence="2 3">342</strain>
    </source>
</reference>
<proteinExistence type="predicted"/>
<dbReference type="EMBL" id="PDET01000001">
    <property type="protein sequence ID" value="PRD17141.1"/>
    <property type="molecule type" value="Genomic_DNA"/>
</dbReference>